<accession>A0A8B6EJB0</accession>
<proteinExistence type="predicted"/>
<gene>
    <name evidence="2" type="ORF">MGAL_10B016834</name>
</gene>
<feature type="compositionally biased region" description="Basic and acidic residues" evidence="1">
    <location>
        <begin position="1"/>
        <end position="11"/>
    </location>
</feature>
<organism evidence="2 3">
    <name type="scientific">Mytilus galloprovincialis</name>
    <name type="common">Mediterranean mussel</name>
    <dbReference type="NCBI Taxonomy" id="29158"/>
    <lineage>
        <taxon>Eukaryota</taxon>
        <taxon>Metazoa</taxon>
        <taxon>Spiralia</taxon>
        <taxon>Lophotrochozoa</taxon>
        <taxon>Mollusca</taxon>
        <taxon>Bivalvia</taxon>
        <taxon>Autobranchia</taxon>
        <taxon>Pteriomorphia</taxon>
        <taxon>Mytilida</taxon>
        <taxon>Mytiloidea</taxon>
        <taxon>Mytilidae</taxon>
        <taxon>Mytilinae</taxon>
        <taxon>Mytilus</taxon>
    </lineage>
</organism>
<dbReference type="Proteomes" id="UP000596742">
    <property type="component" value="Unassembled WGS sequence"/>
</dbReference>
<reference evidence="2" key="1">
    <citation type="submission" date="2018-11" db="EMBL/GenBank/DDBJ databases">
        <authorList>
            <person name="Alioto T."/>
            <person name="Alioto T."/>
        </authorList>
    </citation>
    <scope>NUCLEOTIDE SEQUENCE</scope>
</reference>
<evidence type="ECO:0000256" key="1">
    <source>
        <dbReference type="SAM" id="MobiDB-lite"/>
    </source>
</evidence>
<feature type="compositionally biased region" description="Polar residues" evidence="1">
    <location>
        <begin position="12"/>
        <end position="24"/>
    </location>
</feature>
<evidence type="ECO:0000313" key="3">
    <source>
        <dbReference type="Proteomes" id="UP000596742"/>
    </source>
</evidence>
<evidence type="ECO:0000313" key="2">
    <source>
        <dbReference type="EMBL" id="VDI35112.1"/>
    </source>
</evidence>
<comment type="caution">
    <text evidence="2">The sequence shown here is derived from an EMBL/GenBank/DDBJ whole genome shotgun (WGS) entry which is preliminary data.</text>
</comment>
<feature type="region of interest" description="Disordered" evidence="1">
    <location>
        <begin position="1"/>
        <end position="77"/>
    </location>
</feature>
<dbReference type="AlphaFoldDB" id="A0A8B6EJB0"/>
<keyword evidence="3" id="KW-1185">Reference proteome</keyword>
<sequence length="173" mass="19784">MLDNDSSKSDELGNTTQPIETDSATDAPAELISKKDEAPPLPTATSLPKGPASSIGAEGTSTTGKERKERRKHKKGEIRIQKITLDLPQKTYLIEVEGETTILKTNCDTLKQQGLIEKQVNEAFYKDVKRSHDYWLDIRDKRNFLYSEQRVKDIEKLAEQNNLYLKLFRYRAR</sequence>
<protein>
    <submittedName>
        <fullName evidence="2">Uncharacterized protein</fullName>
    </submittedName>
</protein>
<dbReference type="EMBL" id="UYJE01005208">
    <property type="protein sequence ID" value="VDI35112.1"/>
    <property type="molecule type" value="Genomic_DNA"/>
</dbReference>
<name>A0A8B6EJB0_MYTGA</name>